<comment type="subcellular location">
    <subcellularLocation>
        <location evidence="1">Secreted</location>
    </subcellularLocation>
</comment>
<feature type="region of interest" description="Disordered" evidence="6">
    <location>
        <begin position="54"/>
        <end position="157"/>
    </location>
</feature>
<reference evidence="9 11" key="6">
    <citation type="journal article" date="2005" name="PLoS Comput. Biol.">
        <title>Combined evidence annotation of transposable elements in genome sequences.</title>
        <authorList>
            <person name="Quesneville H."/>
            <person name="Bergman C.M."/>
            <person name="Andrieu O."/>
            <person name="Autard D."/>
            <person name="Nouaud D."/>
            <person name="Ashburner M."/>
            <person name="Anxolabehere D."/>
        </authorList>
    </citation>
    <scope>NUCLEOTIDE SEQUENCE [LARGE SCALE GENOMIC DNA]</scope>
    <source>
        <strain evidence="11">Berkeley</strain>
    </source>
</reference>
<dbReference type="Pfam" id="PF01091">
    <property type="entry name" value="PTN_MK_C"/>
    <property type="match status" value="2"/>
</dbReference>
<gene>
    <name evidence="9 10" type="primary">miple2</name>
    <name evidence="9" type="synonym">Dmel\CG18321</name>
    <name evidence="9" type="synonym">Miple2</name>
    <name evidence="9 10" type="ORF">CG18321</name>
    <name evidence="9" type="ORF">Dmel_CG18321</name>
</gene>
<dbReference type="PANTHER" id="PTHR21050">
    <property type="entry name" value="MIDKINE AND PLEIOTROPHIN 1, ISOFORM A-RELATED"/>
    <property type="match status" value="1"/>
</dbReference>
<dbReference type="InterPro" id="IPR020090">
    <property type="entry name" value="PTN/MK_C_dom"/>
</dbReference>
<evidence type="ECO:0000313" key="9">
    <source>
        <dbReference type="EMBL" id="AGB93893.1"/>
    </source>
</evidence>
<accession>M9PDI0</accession>
<dbReference type="HOGENOM" id="CLU_085176_0_0_1"/>
<feature type="compositionally biased region" description="Basic residues" evidence="6">
    <location>
        <begin position="134"/>
        <end position="148"/>
    </location>
</feature>
<dbReference type="ExpressionAtlas" id="M9PDI0">
    <property type="expression patterns" value="baseline and differential"/>
</dbReference>
<dbReference type="PaxDb" id="7227-FBpp0305059"/>
<keyword evidence="11" id="KW-1185">Reference proteome</keyword>
<feature type="compositionally biased region" description="Polar residues" evidence="6">
    <location>
        <begin position="234"/>
        <end position="243"/>
    </location>
</feature>
<reference evidence="9 11" key="8">
    <citation type="journal article" date="2007" name="Science">
        <title>Sequence finishing and mapping of Drosophila melanogaster heterochromatin.</title>
        <authorList>
            <person name="Hoskins R.A."/>
            <person name="Carlson J.W."/>
            <person name="Kennedy C."/>
            <person name="Acevedo D."/>
            <person name="Evans-Holm M."/>
            <person name="Frise E."/>
            <person name="Wan K.H."/>
            <person name="Park S."/>
            <person name="Mendez-Lago M."/>
            <person name="Rossi F."/>
            <person name="Villasante A."/>
            <person name="Dimitri P."/>
            <person name="Karpen G.H."/>
            <person name="Celniker S.E."/>
        </authorList>
    </citation>
    <scope>NUCLEOTIDE SEQUENCE [LARGE SCALE GENOMIC DNA]</scope>
    <source>
        <strain evidence="11">Berkeley</strain>
    </source>
</reference>
<dbReference type="eggNOG" id="ENOG502TM4H">
    <property type="taxonomic scope" value="Eukaryota"/>
</dbReference>
<reference evidence="9 11" key="7">
    <citation type="journal article" date="2007" name="Science">
        <title>The Release 5.1 annotation of Drosophila melanogaster heterochromatin.</title>
        <authorList>
            <person name="Smith C.D."/>
            <person name="Shu S."/>
            <person name="Mungall C.J."/>
            <person name="Karpen G.H."/>
        </authorList>
    </citation>
    <scope>NUCLEOTIDE SEQUENCE [LARGE SCALE GENOMIC DNA]</scope>
    <source>
        <strain evidence="11">Berkeley</strain>
    </source>
</reference>
<dbReference type="CTD" id="44787"/>
<dbReference type="FunCoup" id="M9PDI0">
    <property type="interactions" value="20"/>
</dbReference>
<feature type="chain" id="PRO_5004101658" evidence="7">
    <location>
        <begin position="20"/>
        <end position="282"/>
    </location>
</feature>
<dbReference type="GO" id="GO:0005576">
    <property type="term" value="C:extracellular region"/>
    <property type="evidence" value="ECO:0000314"/>
    <property type="project" value="FlyBase"/>
</dbReference>
<feature type="domain" description="Pleiotrophin/Midkine C-terminal" evidence="8">
    <location>
        <begin position="156"/>
        <end position="202"/>
    </location>
</feature>
<dbReference type="GO" id="GO:0008201">
    <property type="term" value="F:heparin binding"/>
    <property type="evidence" value="ECO:0000314"/>
    <property type="project" value="FlyBase"/>
</dbReference>
<comment type="similarity">
    <text evidence="2">Belongs to the pleiotrophin family.</text>
</comment>
<sequence>MNLILALTTALHLVLVVLAHNPLSTRGESLSDGIRLVMEKRSGDVVHIRPARGTLEAETVASTTNSDTHRTRNNRKPNKPQEHSQQVGAHKSGSRKLVVAENGGALSSQLPQPNHKQGHKNTDKQQRGGGSKQQRGHSQHHGGNRKGPKAATPENGSTCRYAKSAWSNCDHKTNMRSRVLSLRKGEQNCLPTRTIQKKCKKGARGCRYEKGEWSQCVGGQITREDKLEPEATGGSDQNCNPVRTVSKKCKANGNSSGGKQHGQSRRTKEQKQKDKGASHISS</sequence>
<protein>
    <submittedName>
        <fullName evidence="9">Midkine and pleiotrophin 2, isoform D</fullName>
    </submittedName>
</protein>
<organism evidence="9 11">
    <name type="scientific">Drosophila melanogaster</name>
    <name type="common">Fruit fly</name>
    <dbReference type="NCBI Taxonomy" id="7227"/>
    <lineage>
        <taxon>Eukaryota</taxon>
        <taxon>Metazoa</taxon>
        <taxon>Ecdysozoa</taxon>
        <taxon>Arthropoda</taxon>
        <taxon>Hexapoda</taxon>
        <taxon>Insecta</taxon>
        <taxon>Pterygota</taxon>
        <taxon>Neoptera</taxon>
        <taxon>Endopterygota</taxon>
        <taxon>Diptera</taxon>
        <taxon>Brachycera</taxon>
        <taxon>Muscomorpha</taxon>
        <taxon>Ephydroidea</taxon>
        <taxon>Drosophilidae</taxon>
        <taxon>Drosophila</taxon>
        <taxon>Sophophora</taxon>
    </lineage>
</organism>
<reference evidence="9 11" key="4">
    <citation type="journal article" date="2002" name="Genome Biol.">
        <title>The transposable elements of the Drosophila melanogaster euchromatin: a genomics perspective.</title>
        <authorList>
            <person name="Kaminker J.S."/>
            <person name="Bergman C.M."/>
            <person name="Kronmiller B."/>
            <person name="Carlson J."/>
            <person name="Svirskas R."/>
            <person name="Patel S."/>
            <person name="Frise E."/>
            <person name="Wheeler D.A."/>
            <person name="Lewis S.E."/>
            <person name="Rubin G.M."/>
            <person name="Ashburner M."/>
            <person name="Celniker S.E."/>
        </authorList>
    </citation>
    <scope>NUCLEOTIDE SEQUENCE [LARGE SCALE GENOMIC DNA]</scope>
    <source>
        <strain evidence="11">Berkeley</strain>
    </source>
</reference>
<evidence type="ECO:0000256" key="3">
    <source>
        <dbReference type="ARBA" id="ARBA00022525"/>
    </source>
</evidence>
<reference evidence="9 11" key="2">
    <citation type="journal article" date="2002" name="Genome Biol.">
        <title>Finishing a whole-genome shotgun: release 3 of the Drosophila melanogaster euchromatic genome sequence.</title>
        <authorList>
            <person name="Celniker S.E."/>
            <person name="Wheeler D.A."/>
            <person name="Kronmiller B."/>
            <person name="Carlson J.W."/>
            <person name="Halpern A."/>
            <person name="Patel S."/>
            <person name="Adams M."/>
            <person name="Champe M."/>
            <person name="Dugan S.P."/>
            <person name="Frise E."/>
            <person name="Hodgson A."/>
            <person name="George R.A."/>
            <person name="Hoskins R.A."/>
            <person name="Laverty T."/>
            <person name="Muzny D.M."/>
            <person name="Nelson C.R."/>
            <person name="Pacleb J.M."/>
            <person name="Park S."/>
            <person name="Pfeiffer B.D."/>
            <person name="Richards S."/>
            <person name="Sodergren E.J."/>
            <person name="Svirskas R."/>
            <person name="Tabor P.E."/>
            <person name="Wan K."/>
            <person name="Stapleton M."/>
            <person name="Sutton G.G."/>
            <person name="Venter C."/>
            <person name="Weinstock G."/>
            <person name="Scherer S.E."/>
            <person name="Myers E.W."/>
            <person name="Gibbs R.A."/>
            <person name="Rubin G.M."/>
        </authorList>
    </citation>
    <scope>NUCLEOTIDE SEQUENCE [LARGE SCALE GENOMIC DNA]</scope>
    <source>
        <strain evidence="11">Berkeley</strain>
    </source>
</reference>
<dbReference type="AGR" id="FB:FBgn0029002"/>
<dbReference type="EMBL" id="AE014296">
    <property type="protein sequence ID" value="AGB93893.1"/>
    <property type="molecule type" value="Genomic_DNA"/>
</dbReference>
<evidence type="ECO:0000256" key="6">
    <source>
        <dbReference type="SAM" id="MobiDB-lite"/>
    </source>
</evidence>
<dbReference type="GO" id="GO:0008340">
    <property type="term" value="P:determination of adult lifespan"/>
    <property type="evidence" value="ECO:0000315"/>
    <property type="project" value="FlyBase"/>
</dbReference>
<evidence type="ECO:0000313" key="11">
    <source>
        <dbReference type="Proteomes" id="UP000000803"/>
    </source>
</evidence>
<evidence type="ECO:0000256" key="4">
    <source>
        <dbReference type="ARBA" id="ARBA00022729"/>
    </source>
</evidence>
<feature type="domain" description="Pleiotrophin/Midkine C-terminal" evidence="8">
    <location>
        <begin position="205"/>
        <end position="258"/>
    </location>
</feature>
<keyword evidence="5" id="KW-1015">Disulfide bond</keyword>
<proteinExistence type="evidence at protein level"/>
<reference evidence="9 11" key="1">
    <citation type="journal article" date="2000" name="Science">
        <title>The genome sequence of Drosophila melanogaster.</title>
        <authorList>
            <person name="Adams M.D."/>
            <person name="Celniker S.E."/>
            <person name="Holt R.A."/>
            <person name="Evans C.A."/>
            <person name="Gocayne J.D."/>
            <person name="Amanatides P.G."/>
            <person name="Scherer S.E."/>
            <person name="Li P.W."/>
            <person name="Hoskins R.A."/>
            <person name="Galle R.F."/>
            <person name="George R.A."/>
            <person name="Lewis S.E."/>
            <person name="Richards S."/>
            <person name="Ashburner M."/>
            <person name="Henderson S.N."/>
            <person name="Sutton G.G."/>
            <person name="Wortman J.R."/>
            <person name="Yandell M.D."/>
            <person name="Zhang Q."/>
            <person name="Chen L.X."/>
            <person name="Brandon R.C."/>
            <person name="Rogers Y.H."/>
            <person name="Blazej R.G."/>
            <person name="Champe M."/>
            <person name="Pfeiffer B.D."/>
            <person name="Wan K.H."/>
            <person name="Doyle C."/>
            <person name="Baxter E.G."/>
            <person name="Helt G."/>
            <person name="Nelson C.R."/>
            <person name="Gabor G.L."/>
            <person name="Abril J.F."/>
            <person name="Agbayani A."/>
            <person name="An H.J."/>
            <person name="Andrews-Pfannkoch C."/>
            <person name="Baldwin D."/>
            <person name="Ballew R.M."/>
            <person name="Basu A."/>
            <person name="Baxendale J."/>
            <person name="Bayraktaroglu L."/>
            <person name="Beasley E.M."/>
            <person name="Beeson K.Y."/>
            <person name="Benos P.V."/>
            <person name="Berman B.P."/>
            <person name="Bhandari D."/>
            <person name="Bolshakov S."/>
            <person name="Borkova D."/>
            <person name="Botchan M.R."/>
            <person name="Bouck J."/>
            <person name="Brokstein P."/>
            <person name="Brottier P."/>
            <person name="Burtis K.C."/>
            <person name="Busam D.A."/>
            <person name="Butler H."/>
            <person name="Cadieu E."/>
            <person name="Center A."/>
            <person name="Chandra I."/>
            <person name="Cherry J.M."/>
            <person name="Cawley S."/>
            <person name="Dahlke C."/>
            <person name="Davenport L.B."/>
            <person name="Davies P."/>
            <person name="de Pablos B."/>
            <person name="Delcher A."/>
            <person name="Deng Z."/>
            <person name="Mays A.D."/>
            <person name="Dew I."/>
            <person name="Dietz S.M."/>
            <person name="Dodson K."/>
            <person name="Doup L.E."/>
            <person name="Downes M."/>
            <person name="Dugan-Rocha S."/>
            <person name="Dunkov B.C."/>
            <person name="Dunn P."/>
            <person name="Durbin K.J."/>
            <person name="Evangelista C.C."/>
            <person name="Ferraz C."/>
            <person name="Ferriera S."/>
            <person name="Fleischmann W."/>
            <person name="Fosler C."/>
            <person name="Gabrielian A.E."/>
            <person name="Garg N.S."/>
            <person name="Gelbart W.M."/>
            <person name="Glasser K."/>
            <person name="Glodek A."/>
            <person name="Gong F."/>
            <person name="Gorrell J.H."/>
            <person name="Gu Z."/>
            <person name="Guan P."/>
            <person name="Harris M."/>
            <person name="Harris N.L."/>
            <person name="Harvey D."/>
            <person name="Heiman T.J."/>
            <person name="Hernandez J.R."/>
            <person name="Houck J."/>
            <person name="Hostin D."/>
            <person name="Houston K.A."/>
            <person name="Howland T.J."/>
            <person name="Wei M.H."/>
            <person name="Ibegwam C."/>
            <person name="Jalali M."/>
            <person name="Kalush F."/>
            <person name="Karpen G.H."/>
            <person name="Ke Z."/>
            <person name="Kennison J.A."/>
            <person name="Ketchum K.A."/>
            <person name="Kimmel B.E."/>
            <person name="Kodira C.D."/>
            <person name="Kraft C."/>
            <person name="Kravitz S."/>
            <person name="Kulp D."/>
            <person name="Lai Z."/>
            <person name="Lasko P."/>
            <person name="Lei Y."/>
            <person name="Levitsky A.A."/>
            <person name="Li J."/>
            <person name="Li Z."/>
            <person name="Liang Y."/>
            <person name="Lin X."/>
            <person name="Liu X."/>
            <person name="Mattei B."/>
            <person name="McIntosh T.C."/>
            <person name="McLeod M.P."/>
            <person name="McPherson D."/>
            <person name="Merkulov G."/>
            <person name="Milshina N.V."/>
            <person name="Mobarry C."/>
            <person name="Morris J."/>
            <person name="Moshrefi A."/>
            <person name="Mount S.M."/>
            <person name="Moy M."/>
            <person name="Murphy B."/>
            <person name="Murphy L."/>
            <person name="Muzny D.M."/>
            <person name="Nelson D.L."/>
            <person name="Nelson D.R."/>
            <person name="Nelson K.A."/>
            <person name="Nixon K."/>
            <person name="Nusskern D.R."/>
            <person name="Pacleb J.M."/>
            <person name="Palazzolo M."/>
            <person name="Pittman G.S."/>
            <person name="Pan S."/>
            <person name="Pollard J."/>
            <person name="Puri V."/>
            <person name="Reese M.G."/>
            <person name="Reinert K."/>
            <person name="Remington K."/>
            <person name="Saunders R.D."/>
            <person name="Scheeler F."/>
            <person name="Shen H."/>
            <person name="Shue B.C."/>
            <person name="Siden-Kiamos I."/>
            <person name="Simpson M."/>
            <person name="Skupski M.P."/>
            <person name="Smith T."/>
            <person name="Spier E."/>
            <person name="Spradling A.C."/>
            <person name="Stapleton M."/>
            <person name="Strong R."/>
            <person name="Sun E."/>
            <person name="Svirskas R."/>
            <person name="Tector C."/>
            <person name="Turner R."/>
            <person name="Venter E."/>
            <person name="Wang A.H."/>
            <person name="Wang X."/>
            <person name="Wang Z.Y."/>
            <person name="Wassarman D.A."/>
            <person name="Weinstock G.M."/>
            <person name="Weissenbach J."/>
            <person name="Williams S.M."/>
            <person name="WoodageT"/>
            <person name="Worley K.C."/>
            <person name="Wu D."/>
            <person name="Yang S."/>
            <person name="Yao Q.A."/>
            <person name="Ye J."/>
            <person name="Yeh R.F."/>
            <person name="Zaveri J.S."/>
            <person name="Zhan M."/>
            <person name="Zhang G."/>
            <person name="Zhao Q."/>
            <person name="Zheng L."/>
            <person name="Zheng X.H."/>
            <person name="Zhong F.N."/>
            <person name="Zhong W."/>
            <person name="Zhou X."/>
            <person name="Zhu S."/>
            <person name="Zhu X."/>
            <person name="Smith H.O."/>
            <person name="Gibbs R.A."/>
            <person name="Myers E.W."/>
            <person name="Rubin G.M."/>
            <person name="Venter J.C."/>
        </authorList>
    </citation>
    <scope>NUCLEOTIDE SEQUENCE [LARGE SCALE GENOMIC DNA]</scope>
    <source>
        <strain evidence="11">Berkeley</strain>
    </source>
</reference>
<dbReference type="Bgee" id="FBgn0029002">
    <property type="expression patterns" value="Expressed in adult enteroendocrine precursor cell in adult midgut (Drosophila) and 106 other cell types or tissues"/>
</dbReference>
<evidence type="ECO:0000256" key="5">
    <source>
        <dbReference type="ARBA" id="ARBA00023157"/>
    </source>
</evidence>
<keyword evidence="4 7" id="KW-0732">Signal</keyword>
<dbReference type="FlyBase" id="FBgn0029002">
    <property type="gene designation" value="miple2"/>
</dbReference>
<dbReference type="InParanoid" id="M9PDI0"/>
<feature type="compositionally biased region" description="Basic and acidic residues" evidence="6">
    <location>
        <begin position="266"/>
        <end position="282"/>
    </location>
</feature>
<dbReference type="STRING" id="7227.FBpp0305059"/>
<dbReference type="DNASU" id="44787"/>
<dbReference type="FunFam" id="2.30.90.10:FF:000001">
    <property type="entry name" value="Pleiotrophin"/>
    <property type="match status" value="1"/>
</dbReference>
<dbReference type="SMR" id="M9PDI0"/>
<name>M9PDI0_DROME</name>
<reference evidence="9 11" key="9">
    <citation type="journal article" date="2015" name="G3 (Bethesda)">
        <title>Gene Model Annotations for Drosophila melanogaster: Impact of High-Throughput Data.</title>
        <authorList>
            <consortium name="FlyBase Consortium"/>
            <person name="Matthews B.B."/>
            <person name="Dos Santos G."/>
            <person name="Crosby M.A."/>
            <person name="Emmert D.B."/>
            <person name="St Pierre S.E."/>
            <person name="Gramates L.S."/>
            <person name="Zhou P."/>
            <person name="Schroeder A.J."/>
            <person name="Falls K."/>
            <person name="Strelets V."/>
            <person name="Russo S.M."/>
            <person name="Gelbart W.M."/>
            <person name="null"/>
        </authorList>
    </citation>
    <scope>NUCLEOTIDE SEQUENCE [LARGE SCALE GENOMIC DNA]</scope>
    <source>
        <strain evidence="11">Berkeley</strain>
    </source>
</reference>
<evidence type="ECO:0000256" key="1">
    <source>
        <dbReference type="ARBA" id="ARBA00004613"/>
    </source>
</evidence>
<evidence type="ECO:0000313" key="10">
    <source>
        <dbReference type="FlyBase" id="FBgn0029002"/>
    </source>
</evidence>
<dbReference type="GeneID" id="44787"/>
<keyword evidence="12" id="KW-1267">Proteomics identification</keyword>
<dbReference type="OrthoDB" id="8818336at2759"/>
<dbReference type="InterPro" id="IPR038130">
    <property type="entry name" value="PTN/MK_C_dom_sf"/>
</dbReference>
<evidence type="ECO:0000256" key="7">
    <source>
        <dbReference type="SAM" id="SignalP"/>
    </source>
</evidence>
<dbReference type="GO" id="GO:0008083">
    <property type="term" value="F:growth factor activity"/>
    <property type="evidence" value="ECO:0007669"/>
    <property type="project" value="InterPro"/>
</dbReference>
<feature type="region of interest" description="Disordered" evidence="6">
    <location>
        <begin position="227"/>
        <end position="282"/>
    </location>
</feature>
<dbReference type="PANTHER" id="PTHR21050:SF1">
    <property type="entry name" value="MIDKINE AND PLEIOTROPHIN 1, ISOFORM A-RELATED"/>
    <property type="match status" value="1"/>
</dbReference>
<keyword evidence="3" id="KW-0964">Secreted</keyword>
<evidence type="ECO:0000256" key="2">
    <source>
        <dbReference type="ARBA" id="ARBA00005403"/>
    </source>
</evidence>
<dbReference type="RefSeq" id="NP_001261198.1">
    <property type="nucleotide sequence ID" value="NM_001274269.1"/>
</dbReference>
<dbReference type="AlphaFoldDB" id="M9PDI0"/>
<reference evidence="9 11" key="5">
    <citation type="journal article" date="2002" name="Genome Biol.">
        <title>Heterochromatic sequences in a Drosophila whole-genome shotgun assembly.</title>
        <authorList>
            <person name="Hoskins R.A."/>
            <person name="Smith C.D."/>
            <person name="Carlson J.W."/>
            <person name="Carvalho A.B."/>
            <person name="Halpern A."/>
            <person name="Kaminker J.S."/>
            <person name="Kennedy C."/>
            <person name="Mungall C.J."/>
            <person name="Sullivan B.A."/>
            <person name="Sutton G.G."/>
            <person name="Yasuhara J.C."/>
            <person name="Wakimoto B.T."/>
            <person name="Myers E.W."/>
            <person name="Celniker S.E."/>
            <person name="Rubin G.M."/>
            <person name="Karpen G.H."/>
        </authorList>
    </citation>
    <scope>NUCLEOTIDE SEQUENCE [LARGE SCALE GENOMIC DNA]</scope>
    <source>
        <strain evidence="11">Berkeley</strain>
    </source>
</reference>
<dbReference type="VEuPathDB" id="VectorBase:FBgn0029002"/>
<reference evidence="9 11" key="3">
    <citation type="journal article" date="2002" name="Genome Biol.">
        <title>Annotation of the Drosophila melanogaster euchromatic genome: a systematic review.</title>
        <authorList>
            <person name="Misra S."/>
            <person name="Crosby M.A."/>
            <person name="Mungall C.J."/>
            <person name="Matthews B.B."/>
            <person name="Campbell K.S."/>
            <person name="Hradecky P."/>
            <person name="Huang Y."/>
            <person name="Kaminker J.S."/>
            <person name="Millburn G.H."/>
            <person name="Prochnik S.E."/>
            <person name="Smith C.D."/>
            <person name="Tupy J.L."/>
            <person name="Whitfied E.J."/>
            <person name="Bayraktaroglu L."/>
            <person name="Berman B.P."/>
            <person name="Bettencourt B.R."/>
            <person name="Celniker S.E."/>
            <person name="de Grey A.D."/>
            <person name="Drysdale R.A."/>
            <person name="Harris N.L."/>
            <person name="Richter J."/>
            <person name="Russo S."/>
            <person name="Schroeder A.J."/>
            <person name="Shu S.Q."/>
            <person name="Stapleton M."/>
            <person name="Yamada C."/>
            <person name="Ashburner M."/>
            <person name="Gelbart W.M."/>
            <person name="Rubin G.M."/>
            <person name="Lewis S.E."/>
        </authorList>
    </citation>
    <scope>GENOME REANNOTATION</scope>
    <source>
        <strain evidence="11">Berkeley</strain>
    </source>
</reference>
<feature type="compositionally biased region" description="Polar residues" evidence="6">
    <location>
        <begin position="105"/>
        <end position="115"/>
    </location>
</feature>
<dbReference type="OMA" id="WSECKAG"/>
<evidence type="ECO:0000259" key="8">
    <source>
        <dbReference type="Pfam" id="PF01091"/>
    </source>
</evidence>
<dbReference type="GO" id="GO:0048332">
    <property type="term" value="P:mesoderm morphogenesis"/>
    <property type="evidence" value="ECO:0000318"/>
    <property type="project" value="GO_Central"/>
</dbReference>
<dbReference type="Proteomes" id="UP000000803">
    <property type="component" value="Chromosome 3L"/>
</dbReference>
<dbReference type="BioGRID-ORCS" id="44787">
    <property type="hits" value="0 hits in 1 CRISPR screen"/>
</dbReference>
<dbReference type="KEGG" id="dme:Dmel_CG18321"/>
<reference evidence="9 11" key="11">
    <citation type="journal article" date="2015" name="Genome Res.">
        <title>The Release 6 reference sequence of the Drosophila melanogaster genome.</title>
        <authorList>
            <person name="Hoskins R.A."/>
            <person name="Carlson J.W."/>
            <person name="Wan K.H."/>
            <person name="Park S."/>
            <person name="Mendez I."/>
            <person name="Galle S.E."/>
            <person name="Booth B.W."/>
            <person name="Pfeiffer B.D."/>
            <person name="George R.A."/>
            <person name="Svirskas R."/>
            <person name="Krzywinski M."/>
            <person name="Schein J."/>
            <person name="Accardo M.C."/>
            <person name="Damia E."/>
            <person name="Messina G."/>
            <person name="Mendez-Lago M."/>
            <person name="de Pablos B."/>
            <person name="Demakova O.V."/>
            <person name="Andreyeva E.N."/>
            <person name="Boldyreva L.V."/>
            <person name="Marra M."/>
            <person name="Carvalho A.B."/>
            <person name="Dimitri P."/>
            <person name="Villasante A."/>
            <person name="Zhimulev I.F."/>
            <person name="Rubin G.M."/>
            <person name="Karpen G.H."/>
            <person name="Celniker S.E."/>
        </authorList>
    </citation>
    <scope>NUCLEOTIDE SEQUENCE [LARGE SCALE GENOMIC DNA]</scope>
    <source>
        <strain evidence="11">Berkeley</strain>
    </source>
</reference>
<dbReference type="Gene3D" id="2.30.90.10">
    <property type="entry name" value="Heparin-binding Growth Factor, Midkine, Chain A- C-terminal Domain"/>
    <property type="match status" value="2"/>
</dbReference>
<evidence type="ECO:0007829" key="12">
    <source>
        <dbReference type="PeptideAtlas" id="M9PDI0"/>
    </source>
</evidence>
<feature type="signal peptide" evidence="7">
    <location>
        <begin position="1"/>
        <end position="19"/>
    </location>
</feature>
<reference evidence="9 11" key="10">
    <citation type="journal article" date="2015" name="G3 (Bethesda)">
        <title>Gene Model Annotations for Drosophila melanogaster: The Rule-Benders.</title>
        <authorList>
            <consortium name="FlyBase Consortium"/>
            <person name="Crosby M.A."/>
            <person name="Gramates L.S."/>
            <person name="Dos Santos G."/>
            <person name="Matthews B.B."/>
            <person name="St Pierre S.E."/>
            <person name="Zhou P."/>
            <person name="Schroeder A.J."/>
            <person name="Falls K."/>
            <person name="Emmert D.B."/>
            <person name="Russo S.M."/>
            <person name="Gelbart W.M."/>
            <person name="null"/>
        </authorList>
    </citation>
    <scope>NUCLEOTIDE SEQUENCE [LARGE SCALE GENOMIC DNA]</scope>
    <source>
        <strain evidence="11">Berkeley</strain>
    </source>
</reference>